<dbReference type="Proteomes" id="UP000298381">
    <property type="component" value="Unassembled WGS sequence"/>
</dbReference>
<keyword evidence="2" id="KW-1185">Reference proteome</keyword>
<evidence type="ECO:0000313" key="2">
    <source>
        <dbReference type="Proteomes" id="UP000298381"/>
    </source>
</evidence>
<proteinExistence type="predicted"/>
<dbReference type="OrthoDB" id="165650at2"/>
<dbReference type="EMBL" id="SRIB01000008">
    <property type="protein sequence ID" value="TFZ39923.1"/>
    <property type="molecule type" value="Genomic_DNA"/>
</dbReference>
<accession>A0A4Z0D5L0</accession>
<comment type="caution">
    <text evidence="1">The sequence shown here is derived from an EMBL/GenBank/DDBJ whole genome shotgun (WGS) entry which is preliminary data.</text>
</comment>
<keyword evidence="1" id="KW-0969">Cilium</keyword>
<protein>
    <submittedName>
        <fullName evidence="1">Flagellar protein</fullName>
    </submittedName>
</protein>
<gene>
    <name evidence="1" type="ORF">E4100_06575</name>
</gene>
<sequence length="122" mass="13963">MDIKIQNNYQIKNEVNKTKHSDTENLNFKEILNETIKANKEVNISNHALQRMNERGVRLNSRDIENLNTAINKLEEKGAKESLILYKDLAFIASITNRTIITSMNNSEVSIVTNIDSTMIVK</sequence>
<keyword evidence="1" id="KW-0282">Flagellum</keyword>
<organism evidence="1 2">
    <name type="scientific">Soehngenia longivitae</name>
    <dbReference type="NCBI Taxonomy" id="2562294"/>
    <lineage>
        <taxon>Bacteria</taxon>
        <taxon>Bacillati</taxon>
        <taxon>Bacillota</taxon>
        <taxon>Tissierellia</taxon>
        <taxon>Tissierellales</taxon>
        <taxon>Tissierellaceae</taxon>
        <taxon>Soehngenia</taxon>
    </lineage>
</organism>
<reference evidence="1 2" key="1">
    <citation type="submission" date="2019-03" db="EMBL/GenBank/DDBJ databases">
        <title>Draft genome sequence data and analysis of a Fermenting Bacterium, Soehngenia longevitae strain 1933PT, isolated from petroleum reservoir in Azerbaijan.</title>
        <authorList>
            <person name="Grouzdev D.S."/>
            <person name="Bidzhieva S.K."/>
            <person name="Sokolova D.S."/>
            <person name="Tourova T.P."/>
            <person name="Poltaraus A.B."/>
            <person name="Nazina T.N."/>
        </authorList>
    </citation>
    <scope>NUCLEOTIDE SEQUENCE [LARGE SCALE GENOMIC DNA]</scope>
    <source>
        <strain evidence="1 2">1933P</strain>
    </source>
</reference>
<dbReference type="NCBIfam" id="TIGR02530">
    <property type="entry name" value="flg_new"/>
    <property type="match status" value="1"/>
</dbReference>
<evidence type="ECO:0000313" key="1">
    <source>
        <dbReference type="EMBL" id="TFZ39923.1"/>
    </source>
</evidence>
<name>A0A4Z0D5L0_9FIRM</name>
<dbReference type="AlphaFoldDB" id="A0A4Z0D5L0"/>
<keyword evidence="1" id="KW-0966">Cell projection</keyword>
<dbReference type="InterPro" id="IPR013367">
    <property type="entry name" value="Flagellar_put"/>
</dbReference>
<dbReference type="RefSeq" id="WP_135271239.1">
    <property type="nucleotide sequence ID" value="NZ_SRIB01000008.1"/>
</dbReference>